<feature type="binding site" evidence="4">
    <location>
        <position position="188"/>
    </location>
    <ligand>
        <name>Zn(2+)</name>
        <dbReference type="ChEBI" id="CHEBI:29105"/>
    </ligand>
</feature>
<feature type="binding site" evidence="4">
    <location>
        <position position="137"/>
    </location>
    <ligand>
        <name>Zn(2+)</name>
        <dbReference type="ChEBI" id="CHEBI:29105"/>
    </ligand>
</feature>
<keyword evidence="2" id="KW-0808">Transferase</keyword>
<keyword evidence="4" id="KW-0479">Metal-binding</keyword>
<dbReference type="AlphaFoldDB" id="A0A934UYJ2"/>
<evidence type="ECO:0000259" key="5">
    <source>
        <dbReference type="PROSITE" id="PS50305"/>
    </source>
</evidence>
<name>A0A934UYJ2_9MICO</name>
<dbReference type="InterPro" id="IPR050134">
    <property type="entry name" value="NAD-dep_sirtuin_deacylases"/>
</dbReference>
<keyword evidence="4" id="KW-0862">Zinc</keyword>
<sequence length="285" mass="29679">MTEPQSTPQVDPARERELDRLVAIFSAGPVAVLTGAGISTDSGIPDYRGAGTPPRTPMSIQQFMRDPGYRRRFWAGAAAGDRGWSRITPNAGHRALAALERAGRVDGVITQNVDGLHRAAGSERVVELHGSGATIRCVDCGSRFPRAEVLGWFDQGNPGFAEEHAGATIAPDGDADVTGIDAVRVPRCPVCGGILRPDVVYFGETVPTGVFASAEQLLADAGAFLLAGTSLAVNTGVRLLHRAQRRGIPVGVINRGPTAADGAADVRIEGGTSEALTELAARLGA</sequence>
<evidence type="ECO:0000313" key="7">
    <source>
        <dbReference type="Proteomes" id="UP000618733"/>
    </source>
</evidence>
<feature type="binding site" evidence="4">
    <location>
        <position position="191"/>
    </location>
    <ligand>
        <name>Zn(2+)</name>
        <dbReference type="ChEBI" id="CHEBI:29105"/>
    </ligand>
</feature>
<evidence type="ECO:0000313" key="6">
    <source>
        <dbReference type="EMBL" id="MBK0422237.1"/>
    </source>
</evidence>
<dbReference type="InterPro" id="IPR003000">
    <property type="entry name" value="Sirtuin"/>
</dbReference>
<reference evidence="6" key="1">
    <citation type="submission" date="2020-12" db="EMBL/GenBank/DDBJ databases">
        <title>Leucobacter sp. CAS2, isolated from Chromium sludge.</title>
        <authorList>
            <person name="Xu Z."/>
        </authorList>
    </citation>
    <scope>NUCLEOTIDE SEQUENCE</scope>
    <source>
        <strain evidence="6">CSA2</strain>
    </source>
</reference>
<dbReference type="InterPro" id="IPR026590">
    <property type="entry name" value="Ssirtuin_cat_dom"/>
</dbReference>
<dbReference type="GO" id="GO:0017136">
    <property type="term" value="F:histone deacetylase activity, NAD-dependent"/>
    <property type="evidence" value="ECO:0007669"/>
    <property type="project" value="TreeGrafter"/>
</dbReference>
<evidence type="ECO:0000256" key="1">
    <source>
        <dbReference type="ARBA" id="ARBA00012928"/>
    </source>
</evidence>
<dbReference type="Proteomes" id="UP000618733">
    <property type="component" value="Unassembled WGS sequence"/>
</dbReference>
<feature type="active site" description="Proton acceptor" evidence="4">
    <location>
        <position position="129"/>
    </location>
</feature>
<comment type="caution">
    <text evidence="6">The sequence shown here is derived from an EMBL/GenBank/DDBJ whole genome shotgun (WGS) entry which is preliminary data.</text>
</comment>
<dbReference type="InterPro" id="IPR026591">
    <property type="entry name" value="Sirtuin_cat_small_dom_sf"/>
</dbReference>
<dbReference type="EC" id="2.3.1.286" evidence="1"/>
<keyword evidence="3" id="KW-0520">NAD</keyword>
<dbReference type="SUPFAM" id="SSF52467">
    <property type="entry name" value="DHS-like NAD/FAD-binding domain"/>
    <property type="match status" value="1"/>
</dbReference>
<evidence type="ECO:0000256" key="2">
    <source>
        <dbReference type="ARBA" id="ARBA00022679"/>
    </source>
</evidence>
<dbReference type="PANTHER" id="PTHR11085">
    <property type="entry name" value="NAD-DEPENDENT PROTEIN DEACYLASE SIRTUIN-5, MITOCHONDRIAL-RELATED"/>
    <property type="match status" value="1"/>
</dbReference>
<dbReference type="Gene3D" id="3.40.50.1220">
    <property type="entry name" value="TPP-binding domain"/>
    <property type="match status" value="1"/>
</dbReference>
<dbReference type="PROSITE" id="PS50305">
    <property type="entry name" value="SIRTUIN"/>
    <property type="match status" value="1"/>
</dbReference>
<dbReference type="EMBL" id="JAEHOI010000008">
    <property type="protein sequence ID" value="MBK0422237.1"/>
    <property type="molecule type" value="Genomic_DNA"/>
</dbReference>
<feature type="domain" description="Deacetylase sirtuin-type" evidence="5">
    <location>
        <begin position="8"/>
        <end position="285"/>
    </location>
</feature>
<protein>
    <recommendedName>
        <fullName evidence="1">protein acetyllysine N-acetyltransferase</fullName>
        <ecNumber evidence="1">2.3.1.286</ecNumber>
    </recommendedName>
</protein>
<evidence type="ECO:0000256" key="4">
    <source>
        <dbReference type="PROSITE-ProRule" id="PRU00236"/>
    </source>
</evidence>
<keyword evidence="7" id="KW-1185">Reference proteome</keyword>
<dbReference type="RefSeq" id="WP_200132444.1">
    <property type="nucleotide sequence ID" value="NZ_JAEHOI010000008.1"/>
</dbReference>
<dbReference type="Pfam" id="PF02146">
    <property type="entry name" value="SIR2"/>
    <property type="match status" value="1"/>
</dbReference>
<dbReference type="InterPro" id="IPR029035">
    <property type="entry name" value="DHS-like_NAD/FAD-binding_dom"/>
</dbReference>
<dbReference type="GO" id="GO:0046872">
    <property type="term" value="F:metal ion binding"/>
    <property type="evidence" value="ECO:0007669"/>
    <property type="project" value="UniProtKB-KW"/>
</dbReference>
<gene>
    <name evidence="6" type="ORF">JD292_09135</name>
</gene>
<proteinExistence type="predicted"/>
<dbReference type="PANTHER" id="PTHR11085:SF10">
    <property type="entry name" value="NAD-DEPENDENT PROTEIN DEACYLASE SIRTUIN-5, MITOCHONDRIAL-RELATED"/>
    <property type="match status" value="1"/>
</dbReference>
<dbReference type="GO" id="GO:0070403">
    <property type="term" value="F:NAD+ binding"/>
    <property type="evidence" value="ECO:0007669"/>
    <property type="project" value="InterPro"/>
</dbReference>
<evidence type="ECO:0000256" key="3">
    <source>
        <dbReference type="ARBA" id="ARBA00023027"/>
    </source>
</evidence>
<dbReference type="Gene3D" id="3.30.1600.10">
    <property type="entry name" value="SIR2/SIRT2 'Small Domain"/>
    <property type="match status" value="1"/>
</dbReference>
<organism evidence="6 7">
    <name type="scientific">Leucobacter edaphi</name>
    <dbReference type="NCBI Taxonomy" id="2796472"/>
    <lineage>
        <taxon>Bacteria</taxon>
        <taxon>Bacillati</taxon>
        <taxon>Actinomycetota</taxon>
        <taxon>Actinomycetes</taxon>
        <taxon>Micrococcales</taxon>
        <taxon>Microbacteriaceae</taxon>
        <taxon>Leucobacter</taxon>
    </lineage>
</organism>
<accession>A0A934UYJ2</accession>
<feature type="binding site" evidence="4">
    <location>
        <position position="140"/>
    </location>
    <ligand>
        <name>Zn(2+)</name>
        <dbReference type="ChEBI" id="CHEBI:29105"/>
    </ligand>
</feature>